<dbReference type="EMBL" id="GBRH01202995">
    <property type="protein sequence ID" value="JAD94900.1"/>
    <property type="molecule type" value="Transcribed_RNA"/>
</dbReference>
<sequence length="58" mass="6836">MILDYEEENPDKFKDTTYESTVDTSSSFDEENRVEYTEGYFKETLLKKKVVVCNHVCS</sequence>
<evidence type="ECO:0000313" key="1">
    <source>
        <dbReference type="EMBL" id="JAD94900.1"/>
    </source>
</evidence>
<dbReference type="AlphaFoldDB" id="A0A0A9EAF8"/>
<name>A0A0A9EAF8_ARUDO</name>
<reference evidence="1" key="2">
    <citation type="journal article" date="2015" name="Data Brief">
        <title>Shoot transcriptome of the giant reed, Arundo donax.</title>
        <authorList>
            <person name="Barrero R.A."/>
            <person name="Guerrero F.D."/>
            <person name="Moolhuijzen P."/>
            <person name="Goolsby J.A."/>
            <person name="Tidwell J."/>
            <person name="Bellgard S.E."/>
            <person name="Bellgard M.I."/>
        </authorList>
    </citation>
    <scope>NUCLEOTIDE SEQUENCE</scope>
    <source>
        <tissue evidence="1">Shoot tissue taken approximately 20 cm above the soil surface</tissue>
    </source>
</reference>
<reference evidence="1" key="1">
    <citation type="submission" date="2014-09" db="EMBL/GenBank/DDBJ databases">
        <authorList>
            <person name="Magalhaes I.L.F."/>
            <person name="Oliveira U."/>
            <person name="Santos F.R."/>
            <person name="Vidigal T.H.D.A."/>
            <person name="Brescovit A.D."/>
            <person name="Santos A.J."/>
        </authorList>
    </citation>
    <scope>NUCLEOTIDE SEQUENCE</scope>
    <source>
        <tissue evidence="1">Shoot tissue taken approximately 20 cm above the soil surface</tissue>
    </source>
</reference>
<organism evidence="1">
    <name type="scientific">Arundo donax</name>
    <name type="common">Giant reed</name>
    <name type="synonym">Donax arundinaceus</name>
    <dbReference type="NCBI Taxonomy" id="35708"/>
    <lineage>
        <taxon>Eukaryota</taxon>
        <taxon>Viridiplantae</taxon>
        <taxon>Streptophyta</taxon>
        <taxon>Embryophyta</taxon>
        <taxon>Tracheophyta</taxon>
        <taxon>Spermatophyta</taxon>
        <taxon>Magnoliopsida</taxon>
        <taxon>Liliopsida</taxon>
        <taxon>Poales</taxon>
        <taxon>Poaceae</taxon>
        <taxon>PACMAD clade</taxon>
        <taxon>Arundinoideae</taxon>
        <taxon>Arundineae</taxon>
        <taxon>Arundo</taxon>
    </lineage>
</organism>
<protein>
    <submittedName>
        <fullName evidence="1">Uncharacterized protein</fullName>
    </submittedName>
</protein>
<accession>A0A0A9EAF8</accession>
<proteinExistence type="predicted"/>